<comment type="caution">
    <text evidence="2">The sequence shown here is derived from an EMBL/GenBank/DDBJ whole genome shotgun (WGS) entry which is preliminary data.</text>
</comment>
<feature type="compositionally biased region" description="Polar residues" evidence="1">
    <location>
        <begin position="19"/>
        <end position="35"/>
    </location>
</feature>
<dbReference type="Proteomes" id="UP001301958">
    <property type="component" value="Unassembled WGS sequence"/>
</dbReference>
<reference evidence="2" key="2">
    <citation type="submission" date="2023-05" db="EMBL/GenBank/DDBJ databases">
        <authorList>
            <consortium name="Lawrence Berkeley National Laboratory"/>
            <person name="Steindorff A."/>
            <person name="Hensen N."/>
            <person name="Bonometti L."/>
            <person name="Westerberg I."/>
            <person name="Brannstrom I.O."/>
            <person name="Guillou S."/>
            <person name="Cros-Aarteil S."/>
            <person name="Calhoun S."/>
            <person name="Haridas S."/>
            <person name="Kuo A."/>
            <person name="Mondo S."/>
            <person name="Pangilinan J."/>
            <person name="Riley R."/>
            <person name="Labutti K."/>
            <person name="Andreopoulos B."/>
            <person name="Lipzen A."/>
            <person name="Chen C."/>
            <person name="Yanf M."/>
            <person name="Daum C."/>
            <person name="Ng V."/>
            <person name="Clum A."/>
            <person name="Ohm R."/>
            <person name="Martin F."/>
            <person name="Silar P."/>
            <person name="Natvig D."/>
            <person name="Lalanne C."/>
            <person name="Gautier V."/>
            <person name="Ament-Velasquez S.L."/>
            <person name="Kruys A."/>
            <person name="Hutchinson M.I."/>
            <person name="Powell A.J."/>
            <person name="Barry K."/>
            <person name="Miller A.N."/>
            <person name="Grigoriev I.V."/>
            <person name="Debuchy R."/>
            <person name="Gladieux P."/>
            <person name="Thoren M.H."/>
            <person name="Johannesson H."/>
        </authorList>
    </citation>
    <scope>NUCLEOTIDE SEQUENCE</scope>
    <source>
        <strain evidence="2">CBS 990.96</strain>
    </source>
</reference>
<evidence type="ECO:0000256" key="1">
    <source>
        <dbReference type="SAM" id="MobiDB-lite"/>
    </source>
</evidence>
<proteinExistence type="predicted"/>
<feature type="region of interest" description="Disordered" evidence="1">
    <location>
        <begin position="19"/>
        <end position="38"/>
    </location>
</feature>
<dbReference type="AlphaFoldDB" id="A0AAN7BHX6"/>
<evidence type="ECO:0000313" key="3">
    <source>
        <dbReference type="Proteomes" id="UP001301958"/>
    </source>
</evidence>
<gene>
    <name evidence="2" type="ORF">QBC38DRAFT_45665</name>
</gene>
<protein>
    <submittedName>
        <fullName evidence="2">Uncharacterized protein</fullName>
    </submittedName>
</protein>
<organism evidence="2 3">
    <name type="scientific">Podospora fimiseda</name>
    <dbReference type="NCBI Taxonomy" id="252190"/>
    <lineage>
        <taxon>Eukaryota</taxon>
        <taxon>Fungi</taxon>
        <taxon>Dikarya</taxon>
        <taxon>Ascomycota</taxon>
        <taxon>Pezizomycotina</taxon>
        <taxon>Sordariomycetes</taxon>
        <taxon>Sordariomycetidae</taxon>
        <taxon>Sordariales</taxon>
        <taxon>Podosporaceae</taxon>
        <taxon>Podospora</taxon>
    </lineage>
</organism>
<dbReference type="EMBL" id="MU865422">
    <property type="protein sequence ID" value="KAK4223570.1"/>
    <property type="molecule type" value="Genomic_DNA"/>
</dbReference>
<keyword evidence="3" id="KW-1185">Reference proteome</keyword>
<reference evidence="2" key="1">
    <citation type="journal article" date="2023" name="Mol. Phylogenet. Evol.">
        <title>Genome-scale phylogeny and comparative genomics of the fungal order Sordariales.</title>
        <authorList>
            <person name="Hensen N."/>
            <person name="Bonometti L."/>
            <person name="Westerberg I."/>
            <person name="Brannstrom I.O."/>
            <person name="Guillou S."/>
            <person name="Cros-Aarteil S."/>
            <person name="Calhoun S."/>
            <person name="Haridas S."/>
            <person name="Kuo A."/>
            <person name="Mondo S."/>
            <person name="Pangilinan J."/>
            <person name="Riley R."/>
            <person name="LaButti K."/>
            <person name="Andreopoulos B."/>
            <person name="Lipzen A."/>
            <person name="Chen C."/>
            <person name="Yan M."/>
            <person name="Daum C."/>
            <person name="Ng V."/>
            <person name="Clum A."/>
            <person name="Steindorff A."/>
            <person name="Ohm R.A."/>
            <person name="Martin F."/>
            <person name="Silar P."/>
            <person name="Natvig D.O."/>
            <person name="Lalanne C."/>
            <person name="Gautier V."/>
            <person name="Ament-Velasquez S.L."/>
            <person name="Kruys A."/>
            <person name="Hutchinson M.I."/>
            <person name="Powell A.J."/>
            <person name="Barry K."/>
            <person name="Miller A.N."/>
            <person name="Grigoriev I.V."/>
            <person name="Debuchy R."/>
            <person name="Gladieux P."/>
            <person name="Hiltunen Thoren M."/>
            <person name="Johannesson H."/>
        </authorList>
    </citation>
    <scope>NUCLEOTIDE SEQUENCE</scope>
    <source>
        <strain evidence="2">CBS 990.96</strain>
    </source>
</reference>
<evidence type="ECO:0000313" key="2">
    <source>
        <dbReference type="EMBL" id="KAK4223570.1"/>
    </source>
</evidence>
<accession>A0AAN7BHX6</accession>
<name>A0AAN7BHX6_9PEZI</name>
<sequence>MGCSWSGIVRVQYATDATHQPKTPNLSATPASPRTSTHHDAVVELDPTVPDSRGICTTTQPLPGRTLEASQISSSDTNTAAPISRLFPASTDFLEYNDVTWDLLKDHFAGLCENCNKLLQGEHCERFDLVENCWFCDTIRDACIKVSDGCDECSNKDKGIEFNLYTRATTSPCLCFFIYHHDSPSISKSARVSVTTILYLSQRVKPFLGLDPRILSFARSRLTSCLAHTSCKHDYFCGPTKHSYFLLTCEDDEDIGR</sequence>